<dbReference type="InterPro" id="IPR000719">
    <property type="entry name" value="Prot_kinase_dom"/>
</dbReference>
<dbReference type="InterPro" id="IPR001245">
    <property type="entry name" value="Ser-Thr/Tyr_kinase_cat_dom"/>
</dbReference>
<dbReference type="SUPFAM" id="SSF48371">
    <property type="entry name" value="ARM repeat"/>
    <property type="match status" value="1"/>
</dbReference>
<dbReference type="SUPFAM" id="SSF56112">
    <property type="entry name" value="Protein kinase-like (PK-like)"/>
    <property type="match status" value="1"/>
</dbReference>
<dbReference type="Gene3D" id="1.10.510.10">
    <property type="entry name" value="Transferase(Phosphotransferase) domain 1"/>
    <property type="match status" value="1"/>
</dbReference>
<feature type="repeat" description="HEAT" evidence="1">
    <location>
        <begin position="513"/>
        <end position="547"/>
    </location>
</feature>
<feature type="non-terminal residue" evidence="4">
    <location>
        <position position="596"/>
    </location>
</feature>
<evidence type="ECO:0000313" key="4">
    <source>
        <dbReference type="EMBL" id="RKP38644.1"/>
    </source>
</evidence>
<dbReference type="GO" id="GO:0004672">
    <property type="term" value="F:protein kinase activity"/>
    <property type="evidence" value="ECO:0007669"/>
    <property type="project" value="InterPro"/>
</dbReference>
<evidence type="ECO:0000259" key="3">
    <source>
        <dbReference type="PROSITE" id="PS50011"/>
    </source>
</evidence>
<evidence type="ECO:0000256" key="2">
    <source>
        <dbReference type="SAM" id="MobiDB-lite"/>
    </source>
</evidence>
<dbReference type="Gene3D" id="1.25.10.10">
    <property type="entry name" value="Leucine-rich Repeat Variant"/>
    <property type="match status" value="1"/>
</dbReference>
<dbReference type="InterPro" id="IPR016024">
    <property type="entry name" value="ARM-type_fold"/>
</dbReference>
<dbReference type="AlphaFoldDB" id="A0A4P9ZY61"/>
<dbReference type="EMBL" id="ML002344">
    <property type="protein sequence ID" value="RKP38644.1"/>
    <property type="molecule type" value="Genomic_DNA"/>
</dbReference>
<evidence type="ECO:0000313" key="5">
    <source>
        <dbReference type="Proteomes" id="UP000268162"/>
    </source>
</evidence>
<dbReference type="Pfam" id="PF07714">
    <property type="entry name" value="PK_Tyr_Ser-Thr"/>
    <property type="match status" value="1"/>
</dbReference>
<dbReference type="STRING" id="215637.A0A4P9ZY61"/>
<sequence>MAYFSGLVRSTLSTVGLGGAHANFPYTVGEPLEHQESDSLWTLHKGTKKEDQSEVTVFVYKTTQRSDHLPLTKNAYKRFRTMRHPHMLTYLDGIECPEYIYIVTQSVIPLSAYLRENRHDQLISWGLYTIAQAVKFLNVDCKLVHGNLRSSSVYVTPAGEWRLGGFETLCNPSEPDAVIKTYHGLLPSIQQYCPPEIQSQNWSSLENGSLDGWQFATLIYESFQGKLNTAADLSHTDTIPSTMLRAYKQLLAPAPNSRMTVAQFMAAGTQPRSFFDNEFIRTNLFLENLSVKDVKEKNEFFRQLGGHVEKFPVSFSTHKVLPELLKSLEFGAGGPQVLQAVVKIGNLLDDENYGKYITPTIVKLFSLPDRALRYCLLENIASFLPHISDKVVNNSIYSHVAAGFVDTAPAIREQTVKSFLTIVPRLNESTVQRDAVAALSKTLYDPEPGIRTNTLICFGKLGRYMTPSTHQTMVGPLFARSLRDPFVHARAAALMAISATAEWQLPKDVANRILPAVCTLLLDPEKPVRTQALKTATELLKVVEEEAQTMPESAQPKTATSGAVGGGPGGQSPNSTEGALQEGWSGWAVSSLSRGL</sequence>
<organism evidence="4 5">
    <name type="scientific">Dimargaris cristalligena</name>
    <dbReference type="NCBI Taxonomy" id="215637"/>
    <lineage>
        <taxon>Eukaryota</taxon>
        <taxon>Fungi</taxon>
        <taxon>Fungi incertae sedis</taxon>
        <taxon>Zoopagomycota</taxon>
        <taxon>Kickxellomycotina</taxon>
        <taxon>Dimargaritomycetes</taxon>
        <taxon>Dimargaritales</taxon>
        <taxon>Dimargaritaceae</taxon>
        <taxon>Dimargaris</taxon>
    </lineage>
</organism>
<keyword evidence="5" id="KW-1185">Reference proteome</keyword>
<dbReference type="InterPro" id="IPR011989">
    <property type="entry name" value="ARM-like"/>
</dbReference>
<proteinExistence type="predicted"/>
<feature type="compositionally biased region" description="Polar residues" evidence="2">
    <location>
        <begin position="550"/>
        <end position="561"/>
    </location>
</feature>
<feature type="domain" description="Protein kinase" evidence="3">
    <location>
        <begin position="9"/>
        <end position="275"/>
    </location>
</feature>
<dbReference type="InterPro" id="IPR011009">
    <property type="entry name" value="Kinase-like_dom_sf"/>
</dbReference>
<dbReference type="PANTHER" id="PTHR12984">
    <property type="entry name" value="SCY1-RELATED S/T PROTEIN KINASE-LIKE"/>
    <property type="match status" value="1"/>
</dbReference>
<dbReference type="Gene3D" id="3.30.200.20">
    <property type="entry name" value="Phosphorylase Kinase, domain 1"/>
    <property type="match status" value="1"/>
</dbReference>
<evidence type="ECO:0000256" key="1">
    <source>
        <dbReference type="PROSITE-ProRule" id="PRU00103"/>
    </source>
</evidence>
<dbReference type="PANTHER" id="PTHR12984:SF3">
    <property type="entry name" value="N-TERMINAL KINASE-LIKE PROTEIN"/>
    <property type="match status" value="1"/>
</dbReference>
<dbReference type="PROSITE" id="PS50077">
    <property type="entry name" value="HEAT_REPEAT"/>
    <property type="match status" value="1"/>
</dbReference>
<name>A0A4P9ZY61_9FUNG</name>
<accession>A0A4P9ZY61</accession>
<dbReference type="PROSITE" id="PS50011">
    <property type="entry name" value="PROTEIN_KINASE_DOM"/>
    <property type="match status" value="1"/>
</dbReference>
<dbReference type="InterPro" id="IPR021133">
    <property type="entry name" value="HEAT_type_2"/>
</dbReference>
<dbReference type="Proteomes" id="UP000268162">
    <property type="component" value="Unassembled WGS sequence"/>
</dbReference>
<dbReference type="InterPro" id="IPR051177">
    <property type="entry name" value="CIK-Related_Protein"/>
</dbReference>
<gene>
    <name evidence="4" type="ORF">BJ085DRAFT_21582</name>
</gene>
<feature type="region of interest" description="Disordered" evidence="2">
    <location>
        <begin position="547"/>
        <end position="596"/>
    </location>
</feature>
<protein>
    <submittedName>
        <fullName evidence="4">Armadillo-type protein</fullName>
    </submittedName>
</protein>
<reference evidence="5" key="1">
    <citation type="journal article" date="2018" name="Nat. Microbiol.">
        <title>Leveraging single-cell genomics to expand the fungal tree of life.</title>
        <authorList>
            <person name="Ahrendt S.R."/>
            <person name="Quandt C.A."/>
            <person name="Ciobanu D."/>
            <person name="Clum A."/>
            <person name="Salamov A."/>
            <person name="Andreopoulos B."/>
            <person name="Cheng J.F."/>
            <person name="Woyke T."/>
            <person name="Pelin A."/>
            <person name="Henrissat B."/>
            <person name="Reynolds N.K."/>
            <person name="Benny G.L."/>
            <person name="Smith M.E."/>
            <person name="James T.Y."/>
            <person name="Grigoriev I.V."/>
        </authorList>
    </citation>
    <scope>NUCLEOTIDE SEQUENCE [LARGE SCALE GENOMIC DNA]</scope>
    <source>
        <strain evidence="5">RSA 468</strain>
    </source>
</reference>
<dbReference type="GO" id="GO:0005524">
    <property type="term" value="F:ATP binding"/>
    <property type="evidence" value="ECO:0007669"/>
    <property type="project" value="InterPro"/>
</dbReference>